<dbReference type="InterPro" id="IPR029058">
    <property type="entry name" value="AB_hydrolase_fold"/>
</dbReference>
<evidence type="ECO:0008006" key="3">
    <source>
        <dbReference type="Google" id="ProtNLM"/>
    </source>
</evidence>
<keyword evidence="1" id="KW-0732">Signal</keyword>
<dbReference type="EMBL" id="KI913499">
    <property type="protein sequence ID" value="ETV63896.1"/>
    <property type="molecule type" value="Genomic_DNA"/>
</dbReference>
<sequence length="327" mass="35761">MMRLMCLAVLFVVNVLLAVTSSVALASIPRNGWLRQFFFKLLGRYDRRKFIPTFAARLERCNAQDKDVMTSILTKNDPAGPSEGLHSNLLQDTIVYSEVWQVPTPSMEDIVQQFFASPMALNDPDRVGCYCLFTGTNSSECAPWVDMNVPPWTYTPDKYFNKTAAIPIGVSVLGLTGNLDPVTTSKHARRHFNNMKGDNKKLVEFPVAVHGVIGNTPMSDNHTDPHCGLLVVADFLLANGALDAINLTCMDKVQPLNFDIPDALALELFDLDGGAMDGKIHPPAQGAKDYNLTVVGLGLNALLKHREAKATRGKYAVYEDACTGGAS</sequence>
<dbReference type="OrthoDB" id="88832at2759"/>
<evidence type="ECO:0000256" key="1">
    <source>
        <dbReference type="SAM" id="SignalP"/>
    </source>
</evidence>
<feature type="chain" id="PRO_5004840135" description="Peptidase S33 tripeptidyl aminopeptidase-like C-terminal domain-containing protein" evidence="1">
    <location>
        <begin position="27"/>
        <end position="327"/>
    </location>
</feature>
<name>W4FAQ3_APHAT</name>
<proteinExistence type="predicted"/>
<reference evidence="2" key="1">
    <citation type="submission" date="2013-12" db="EMBL/GenBank/DDBJ databases">
        <title>The Genome Sequence of Aphanomyces astaci APO3.</title>
        <authorList>
            <consortium name="The Broad Institute Genomics Platform"/>
            <person name="Russ C."/>
            <person name="Tyler B."/>
            <person name="van West P."/>
            <person name="Dieguez-Uribeondo J."/>
            <person name="Young S.K."/>
            <person name="Zeng Q."/>
            <person name="Gargeya S."/>
            <person name="Fitzgerald M."/>
            <person name="Abouelleil A."/>
            <person name="Alvarado L."/>
            <person name="Chapman S.B."/>
            <person name="Gainer-Dewar J."/>
            <person name="Goldberg J."/>
            <person name="Griggs A."/>
            <person name="Gujja S."/>
            <person name="Hansen M."/>
            <person name="Howarth C."/>
            <person name="Imamovic A."/>
            <person name="Ireland A."/>
            <person name="Larimer J."/>
            <person name="McCowan C."/>
            <person name="Murphy C."/>
            <person name="Pearson M."/>
            <person name="Poon T.W."/>
            <person name="Priest M."/>
            <person name="Roberts A."/>
            <person name="Saif S."/>
            <person name="Shea T."/>
            <person name="Sykes S."/>
            <person name="Wortman J."/>
            <person name="Nusbaum C."/>
            <person name="Birren B."/>
        </authorList>
    </citation>
    <scope>NUCLEOTIDE SEQUENCE [LARGE SCALE GENOMIC DNA]</scope>
    <source>
        <strain evidence="2">APO3</strain>
    </source>
</reference>
<feature type="signal peptide" evidence="1">
    <location>
        <begin position="1"/>
        <end position="26"/>
    </location>
</feature>
<dbReference type="VEuPathDB" id="FungiDB:H257_19176"/>
<protein>
    <recommendedName>
        <fullName evidence="3">Peptidase S33 tripeptidyl aminopeptidase-like C-terminal domain-containing protein</fullName>
    </recommendedName>
</protein>
<accession>W4FAQ3</accession>
<dbReference type="AlphaFoldDB" id="W4FAQ3"/>
<dbReference type="SUPFAM" id="SSF53474">
    <property type="entry name" value="alpha/beta-Hydrolases"/>
    <property type="match status" value="1"/>
</dbReference>
<gene>
    <name evidence="2" type="ORF">H257_19176</name>
</gene>
<dbReference type="RefSeq" id="XP_009846623.1">
    <property type="nucleotide sequence ID" value="XM_009848321.1"/>
</dbReference>
<dbReference type="STRING" id="112090.W4FAQ3"/>
<dbReference type="GeneID" id="20821172"/>
<organism evidence="2">
    <name type="scientific">Aphanomyces astaci</name>
    <name type="common">Crayfish plague agent</name>
    <dbReference type="NCBI Taxonomy" id="112090"/>
    <lineage>
        <taxon>Eukaryota</taxon>
        <taxon>Sar</taxon>
        <taxon>Stramenopiles</taxon>
        <taxon>Oomycota</taxon>
        <taxon>Saprolegniomycetes</taxon>
        <taxon>Saprolegniales</taxon>
        <taxon>Verrucalvaceae</taxon>
        <taxon>Aphanomyces</taxon>
    </lineage>
</organism>
<evidence type="ECO:0000313" key="2">
    <source>
        <dbReference type="EMBL" id="ETV63896.1"/>
    </source>
</evidence>